<proteinExistence type="predicted"/>
<feature type="region of interest" description="Disordered" evidence="1">
    <location>
        <begin position="95"/>
        <end position="119"/>
    </location>
</feature>
<protein>
    <submittedName>
        <fullName evidence="2">Uncharacterized protein</fullName>
    </submittedName>
</protein>
<organism evidence="2">
    <name type="scientific">bioreactor metagenome</name>
    <dbReference type="NCBI Taxonomy" id="1076179"/>
    <lineage>
        <taxon>unclassified sequences</taxon>
        <taxon>metagenomes</taxon>
        <taxon>ecological metagenomes</taxon>
    </lineage>
</organism>
<accession>A0A645GHH6</accession>
<gene>
    <name evidence="2" type="ORF">SDC9_172851</name>
</gene>
<sequence length="131" mass="13933">MRVDPVVIAVLAAVLDQPVPRLAPFQRLPEVGKGRCRHFRMADDVVALAEQFAFGETGNGDEIGIDVGDDAAQVGLADDGRPFVHDDFAVGDRQIGFHGSGPRRAHGQGSDGSLGNKGDGMAMQEARLLRK</sequence>
<evidence type="ECO:0000256" key="1">
    <source>
        <dbReference type="SAM" id="MobiDB-lite"/>
    </source>
</evidence>
<dbReference type="AlphaFoldDB" id="A0A645GHH6"/>
<name>A0A645GHH6_9ZZZZ</name>
<comment type="caution">
    <text evidence="2">The sequence shown here is derived from an EMBL/GenBank/DDBJ whole genome shotgun (WGS) entry which is preliminary data.</text>
</comment>
<dbReference type="EMBL" id="VSSQ01074621">
    <property type="protein sequence ID" value="MPN25442.1"/>
    <property type="molecule type" value="Genomic_DNA"/>
</dbReference>
<evidence type="ECO:0000313" key="2">
    <source>
        <dbReference type="EMBL" id="MPN25442.1"/>
    </source>
</evidence>
<feature type="compositionally biased region" description="Gly residues" evidence="1">
    <location>
        <begin position="109"/>
        <end position="118"/>
    </location>
</feature>
<reference evidence="2" key="1">
    <citation type="submission" date="2019-08" db="EMBL/GenBank/DDBJ databases">
        <authorList>
            <person name="Kucharzyk K."/>
            <person name="Murdoch R.W."/>
            <person name="Higgins S."/>
            <person name="Loffler F."/>
        </authorList>
    </citation>
    <scope>NUCLEOTIDE SEQUENCE</scope>
</reference>